<proteinExistence type="predicted"/>
<keyword evidence="4" id="KW-1185">Reference proteome</keyword>
<evidence type="ECO:0000256" key="2">
    <source>
        <dbReference type="SAM" id="Phobius"/>
    </source>
</evidence>
<protein>
    <submittedName>
        <fullName evidence="3">Uncharacterized protein</fullName>
    </submittedName>
</protein>
<keyword evidence="2" id="KW-0472">Membrane</keyword>
<keyword evidence="2" id="KW-0812">Transmembrane</keyword>
<reference evidence="3 4" key="1">
    <citation type="journal article" date="2020" name="Mol. Biol. Evol.">
        <title>Distinct Expression and Methylation Patterns for Genes with Different Fates following a Single Whole-Genome Duplication in Flowering Plants.</title>
        <authorList>
            <person name="Shi T."/>
            <person name="Rahmani R.S."/>
            <person name="Gugger P.F."/>
            <person name="Wang M."/>
            <person name="Li H."/>
            <person name="Zhang Y."/>
            <person name="Li Z."/>
            <person name="Wang Q."/>
            <person name="Van de Peer Y."/>
            <person name="Marchal K."/>
            <person name="Chen J."/>
        </authorList>
    </citation>
    <scope>NUCLEOTIDE SEQUENCE [LARGE SCALE GENOMIC DNA]</scope>
    <source>
        <tissue evidence="3">Leaf</tissue>
    </source>
</reference>
<gene>
    <name evidence="3" type="ORF">HUJ06_014568</name>
</gene>
<evidence type="ECO:0000313" key="4">
    <source>
        <dbReference type="Proteomes" id="UP000607653"/>
    </source>
</evidence>
<feature type="compositionally biased region" description="Low complexity" evidence="1">
    <location>
        <begin position="79"/>
        <end position="89"/>
    </location>
</feature>
<dbReference type="AlphaFoldDB" id="A0A822Z9X2"/>
<organism evidence="3 4">
    <name type="scientific">Nelumbo nucifera</name>
    <name type="common">Sacred lotus</name>
    <dbReference type="NCBI Taxonomy" id="4432"/>
    <lineage>
        <taxon>Eukaryota</taxon>
        <taxon>Viridiplantae</taxon>
        <taxon>Streptophyta</taxon>
        <taxon>Embryophyta</taxon>
        <taxon>Tracheophyta</taxon>
        <taxon>Spermatophyta</taxon>
        <taxon>Magnoliopsida</taxon>
        <taxon>Proteales</taxon>
        <taxon>Nelumbonaceae</taxon>
        <taxon>Nelumbo</taxon>
    </lineage>
</organism>
<comment type="caution">
    <text evidence="3">The sequence shown here is derived from an EMBL/GenBank/DDBJ whole genome shotgun (WGS) entry which is preliminary data.</text>
</comment>
<accession>A0A822Z9X2</accession>
<evidence type="ECO:0000313" key="3">
    <source>
        <dbReference type="EMBL" id="DAD40245.1"/>
    </source>
</evidence>
<keyword evidence="2" id="KW-1133">Transmembrane helix</keyword>
<sequence>MFRDSSPLLSKAKFIALVVYGTVAWYSRRSQSCDIKSSIMRQHFELGLKALTSSSQEKSYLKVPCCIISRNILPASSSSFTASTTGGTTETDYAPESDDKREEEKQEDGEEEEKEKEEKAEAYYHRHHQQQYGRREFPPPIPLLARTENLQGRMPFVFKSLSLSMMMATVATTTLSLFHILLR</sequence>
<feature type="compositionally biased region" description="Acidic residues" evidence="1">
    <location>
        <begin position="105"/>
        <end position="115"/>
    </location>
</feature>
<dbReference type="EMBL" id="DUZY01000005">
    <property type="protein sequence ID" value="DAD40245.1"/>
    <property type="molecule type" value="Genomic_DNA"/>
</dbReference>
<feature type="transmembrane region" description="Helical" evidence="2">
    <location>
        <begin position="161"/>
        <end position="182"/>
    </location>
</feature>
<feature type="region of interest" description="Disordered" evidence="1">
    <location>
        <begin position="79"/>
        <end position="120"/>
    </location>
</feature>
<dbReference type="Proteomes" id="UP000607653">
    <property type="component" value="Unassembled WGS sequence"/>
</dbReference>
<name>A0A822Z9X2_NELNU</name>
<evidence type="ECO:0000256" key="1">
    <source>
        <dbReference type="SAM" id="MobiDB-lite"/>
    </source>
</evidence>